<gene>
    <name evidence="2" type="ORF">M23134_02885</name>
</gene>
<dbReference type="Gene3D" id="3.40.630.30">
    <property type="match status" value="1"/>
</dbReference>
<dbReference type="OrthoDB" id="5109343at2"/>
<dbReference type="EMBL" id="AAWS01000022">
    <property type="protein sequence ID" value="EAY27638.1"/>
    <property type="molecule type" value="Genomic_DNA"/>
</dbReference>
<dbReference type="InterPro" id="IPR000182">
    <property type="entry name" value="GNAT_dom"/>
</dbReference>
<dbReference type="eggNOG" id="COG0456">
    <property type="taxonomic scope" value="Bacteria"/>
</dbReference>
<name>A1ZPY3_MICM2</name>
<dbReference type="GO" id="GO:0016747">
    <property type="term" value="F:acyltransferase activity, transferring groups other than amino-acyl groups"/>
    <property type="evidence" value="ECO:0007669"/>
    <property type="project" value="InterPro"/>
</dbReference>
<evidence type="ECO:0000313" key="3">
    <source>
        <dbReference type="Proteomes" id="UP000004095"/>
    </source>
</evidence>
<keyword evidence="3" id="KW-1185">Reference proteome</keyword>
<comment type="caution">
    <text evidence="2">The sequence shown here is derived from an EMBL/GenBank/DDBJ whole genome shotgun (WGS) entry which is preliminary data.</text>
</comment>
<sequence length="185" mass="21208">MKQLVYTTLHGPQEIKQLLALQQRNLPVNISTSEAHEQGFVTVEHDFELMQAMNSTEAHIIAKDGDTVVGYCLVMLESFQDRIPVLQPMFDLFGNLSYRQKPLSDYCFFVMGQVCIDKAYRGQGVFDGMYAQLGQVYGSKYDFVVTEVATRNQRSIKAHARVGFQLLHQYTDPRGEAWDIILWDF</sequence>
<evidence type="ECO:0000313" key="2">
    <source>
        <dbReference type="EMBL" id="EAY27638.1"/>
    </source>
</evidence>
<dbReference type="SUPFAM" id="SSF55729">
    <property type="entry name" value="Acyl-CoA N-acyltransferases (Nat)"/>
    <property type="match status" value="1"/>
</dbReference>
<proteinExistence type="predicted"/>
<dbReference type="InterPro" id="IPR016181">
    <property type="entry name" value="Acyl_CoA_acyltransferase"/>
</dbReference>
<accession>A1ZPY3</accession>
<reference evidence="2 3" key="1">
    <citation type="submission" date="2007-01" db="EMBL/GenBank/DDBJ databases">
        <authorList>
            <person name="Haygood M."/>
            <person name="Podell S."/>
            <person name="Anderson C."/>
            <person name="Hopkinson B."/>
            <person name="Roe K."/>
            <person name="Barbeau K."/>
            <person name="Gaasterland T."/>
            <person name="Ferriera S."/>
            <person name="Johnson J."/>
            <person name="Kravitz S."/>
            <person name="Beeson K."/>
            <person name="Sutton G."/>
            <person name="Rogers Y.-H."/>
            <person name="Friedman R."/>
            <person name="Frazier M."/>
            <person name="Venter J.C."/>
        </authorList>
    </citation>
    <scope>NUCLEOTIDE SEQUENCE [LARGE SCALE GENOMIC DNA]</scope>
    <source>
        <strain evidence="2 3">ATCC 23134</strain>
    </source>
</reference>
<dbReference type="Pfam" id="PF00583">
    <property type="entry name" value="Acetyltransf_1"/>
    <property type="match status" value="1"/>
</dbReference>
<organism evidence="2 3">
    <name type="scientific">Microscilla marina ATCC 23134</name>
    <dbReference type="NCBI Taxonomy" id="313606"/>
    <lineage>
        <taxon>Bacteria</taxon>
        <taxon>Pseudomonadati</taxon>
        <taxon>Bacteroidota</taxon>
        <taxon>Cytophagia</taxon>
        <taxon>Cytophagales</taxon>
        <taxon>Microscillaceae</taxon>
        <taxon>Microscilla</taxon>
    </lineage>
</organism>
<dbReference type="PROSITE" id="PS51186">
    <property type="entry name" value="GNAT"/>
    <property type="match status" value="1"/>
</dbReference>
<evidence type="ECO:0000259" key="1">
    <source>
        <dbReference type="PROSITE" id="PS51186"/>
    </source>
</evidence>
<feature type="domain" description="N-acetyltransferase" evidence="1">
    <location>
        <begin position="4"/>
        <end position="185"/>
    </location>
</feature>
<dbReference type="AlphaFoldDB" id="A1ZPY3"/>
<dbReference type="RefSeq" id="WP_002699313.1">
    <property type="nucleotide sequence ID" value="NZ_AAWS01000022.1"/>
</dbReference>
<dbReference type="Proteomes" id="UP000004095">
    <property type="component" value="Unassembled WGS sequence"/>
</dbReference>
<protein>
    <submittedName>
        <fullName evidence="2">Acetyltransferase, gnat family</fullName>
    </submittedName>
</protein>
<keyword evidence="2" id="KW-0808">Transferase</keyword>